<evidence type="ECO:0000313" key="1">
    <source>
        <dbReference type="EMBL" id="CAD1473578.1"/>
    </source>
</evidence>
<feature type="non-terminal residue" evidence="1">
    <location>
        <position position="1"/>
    </location>
</feature>
<evidence type="ECO:0000313" key="2">
    <source>
        <dbReference type="Proteomes" id="UP000752696"/>
    </source>
</evidence>
<reference evidence="1" key="1">
    <citation type="submission" date="2020-07" db="EMBL/GenBank/DDBJ databases">
        <authorList>
            <person name="Nazaruddin N."/>
        </authorList>
    </citation>
    <scope>NUCLEOTIDE SEQUENCE</scope>
</reference>
<dbReference type="Proteomes" id="UP000752696">
    <property type="component" value="Unassembled WGS sequence"/>
</dbReference>
<comment type="caution">
    <text evidence="1">The sequence shown here is derived from an EMBL/GenBank/DDBJ whole genome shotgun (WGS) entry which is preliminary data.</text>
</comment>
<sequence>VRKAGFSRLEMKNFRLDNRVLCNTQGEILIGKQEKPCVKQGRRISTSAIEEFSKPLIPHPLLIILVALR</sequence>
<dbReference type="AlphaFoldDB" id="A0A6V7H5S0"/>
<accession>A0A6V7H5S0</accession>
<organism evidence="1 2">
    <name type="scientific">Heterotrigona itama</name>
    <dbReference type="NCBI Taxonomy" id="395501"/>
    <lineage>
        <taxon>Eukaryota</taxon>
        <taxon>Metazoa</taxon>
        <taxon>Ecdysozoa</taxon>
        <taxon>Arthropoda</taxon>
        <taxon>Hexapoda</taxon>
        <taxon>Insecta</taxon>
        <taxon>Pterygota</taxon>
        <taxon>Neoptera</taxon>
        <taxon>Endopterygota</taxon>
        <taxon>Hymenoptera</taxon>
        <taxon>Apocrita</taxon>
        <taxon>Aculeata</taxon>
        <taxon>Apoidea</taxon>
        <taxon>Anthophila</taxon>
        <taxon>Apidae</taxon>
        <taxon>Heterotrigona</taxon>
    </lineage>
</organism>
<protein>
    <submittedName>
        <fullName evidence="1">Uncharacterized protein</fullName>
    </submittedName>
</protein>
<gene>
    <name evidence="1" type="ORF">MHI_LOCUS399586</name>
</gene>
<proteinExistence type="predicted"/>
<keyword evidence="2" id="KW-1185">Reference proteome</keyword>
<name>A0A6V7H5S0_9HYME</name>
<dbReference type="EMBL" id="CAJDYZ010006671">
    <property type="protein sequence ID" value="CAD1473578.1"/>
    <property type="molecule type" value="Genomic_DNA"/>
</dbReference>